<evidence type="ECO:0000313" key="3">
    <source>
        <dbReference type="Proteomes" id="UP001501455"/>
    </source>
</evidence>
<keyword evidence="3" id="KW-1185">Reference proteome</keyword>
<organism evidence="2 3">
    <name type="scientific">Streptomyces prasinosporus</name>
    <dbReference type="NCBI Taxonomy" id="68256"/>
    <lineage>
        <taxon>Bacteria</taxon>
        <taxon>Bacillati</taxon>
        <taxon>Actinomycetota</taxon>
        <taxon>Actinomycetes</taxon>
        <taxon>Kitasatosporales</taxon>
        <taxon>Streptomycetaceae</taxon>
        <taxon>Streptomyces</taxon>
        <taxon>Streptomyces albogriseolus group</taxon>
    </lineage>
</organism>
<evidence type="ECO:0000313" key="2">
    <source>
        <dbReference type="EMBL" id="GAA3506175.1"/>
    </source>
</evidence>
<accession>A0ABP6UG57</accession>
<name>A0ABP6UG57_9ACTN</name>
<dbReference type="Proteomes" id="UP001501455">
    <property type="component" value="Unassembled WGS sequence"/>
</dbReference>
<comment type="caution">
    <text evidence="2">The sequence shown here is derived from an EMBL/GenBank/DDBJ whole genome shotgun (WGS) entry which is preliminary data.</text>
</comment>
<sequence>MLEARADGGTDWQAVPFTVQRPGGEPERHPEGTATGWSGRVWHALTALLPAAPGLTLRWRYTTDRLYVGRGAYVDAVRVETAAGGVLFDEARPADAERVRAVGWTRSAD</sequence>
<gene>
    <name evidence="2" type="ORF">GCM10019016_132900</name>
</gene>
<evidence type="ECO:0000256" key="1">
    <source>
        <dbReference type="SAM" id="MobiDB-lite"/>
    </source>
</evidence>
<proteinExistence type="predicted"/>
<feature type="region of interest" description="Disordered" evidence="1">
    <location>
        <begin position="1"/>
        <end position="35"/>
    </location>
</feature>
<protein>
    <submittedName>
        <fullName evidence="2">Uncharacterized protein</fullName>
    </submittedName>
</protein>
<reference evidence="3" key="1">
    <citation type="journal article" date="2019" name="Int. J. Syst. Evol. Microbiol.">
        <title>The Global Catalogue of Microorganisms (GCM) 10K type strain sequencing project: providing services to taxonomists for standard genome sequencing and annotation.</title>
        <authorList>
            <consortium name="The Broad Institute Genomics Platform"/>
            <consortium name="The Broad Institute Genome Sequencing Center for Infectious Disease"/>
            <person name="Wu L."/>
            <person name="Ma J."/>
        </authorList>
    </citation>
    <scope>NUCLEOTIDE SEQUENCE [LARGE SCALE GENOMIC DNA]</scope>
    <source>
        <strain evidence="3">JCM 4816</strain>
    </source>
</reference>
<dbReference type="EMBL" id="BAAAXF010000090">
    <property type="protein sequence ID" value="GAA3506175.1"/>
    <property type="molecule type" value="Genomic_DNA"/>
</dbReference>